<sequence length="280" mass="31398">MSIGALCFSKITHRPHTVSTNSDHERITAKATVLGIIVAKVWSITGFEVYLFATKLGLQVPTTLPGISFSSNHPTNRLQLVLITEEMDHKFNICIMNEARREDHGECGIGFFLQSEGWILEEKPYLCLPSNNLMLDGVTNHQTLCNYDTTFSVRSSPKASQAARSRLLTDGIPAWNVPSFRLQIGQLGVHPEKRLRCKFGLSEEWLAMKMAQSSNMSRTSLVYQPLRCLIYNLSRSISAFNPPLVPIQQFSTAKFLYMWKAGSEDAISKRRADPIGVFDA</sequence>
<dbReference type="AlphaFoldDB" id="A0A9P5P8W1"/>
<dbReference type="EMBL" id="JADNRY010000358">
    <property type="protein sequence ID" value="KAF9058687.1"/>
    <property type="molecule type" value="Genomic_DNA"/>
</dbReference>
<dbReference type="Proteomes" id="UP000772434">
    <property type="component" value="Unassembled WGS sequence"/>
</dbReference>
<accession>A0A9P5P8W1</accession>
<gene>
    <name evidence="1" type="ORF">BDP27DRAFT_1372317</name>
</gene>
<evidence type="ECO:0000313" key="2">
    <source>
        <dbReference type="Proteomes" id="UP000772434"/>
    </source>
</evidence>
<evidence type="ECO:0000313" key="1">
    <source>
        <dbReference type="EMBL" id="KAF9058687.1"/>
    </source>
</evidence>
<reference evidence="1" key="1">
    <citation type="submission" date="2020-11" db="EMBL/GenBank/DDBJ databases">
        <authorList>
            <consortium name="DOE Joint Genome Institute"/>
            <person name="Ahrendt S."/>
            <person name="Riley R."/>
            <person name="Andreopoulos W."/>
            <person name="Labutti K."/>
            <person name="Pangilinan J."/>
            <person name="Ruiz-Duenas F.J."/>
            <person name="Barrasa J.M."/>
            <person name="Sanchez-Garcia M."/>
            <person name="Camarero S."/>
            <person name="Miyauchi S."/>
            <person name="Serrano A."/>
            <person name="Linde D."/>
            <person name="Babiker R."/>
            <person name="Drula E."/>
            <person name="Ayuso-Fernandez I."/>
            <person name="Pacheco R."/>
            <person name="Padilla G."/>
            <person name="Ferreira P."/>
            <person name="Barriuso J."/>
            <person name="Kellner H."/>
            <person name="Castanera R."/>
            <person name="Alfaro M."/>
            <person name="Ramirez L."/>
            <person name="Pisabarro A.G."/>
            <person name="Kuo A."/>
            <person name="Tritt A."/>
            <person name="Lipzen A."/>
            <person name="He G."/>
            <person name="Yan M."/>
            <person name="Ng V."/>
            <person name="Cullen D."/>
            <person name="Martin F."/>
            <person name="Rosso M.-N."/>
            <person name="Henrissat B."/>
            <person name="Hibbett D."/>
            <person name="Martinez A.T."/>
            <person name="Grigoriev I.V."/>
        </authorList>
    </citation>
    <scope>NUCLEOTIDE SEQUENCE</scope>
    <source>
        <strain evidence="1">AH 40177</strain>
    </source>
</reference>
<protein>
    <submittedName>
        <fullName evidence="1">Uncharacterized protein</fullName>
    </submittedName>
</protein>
<comment type="caution">
    <text evidence="1">The sequence shown here is derived from an EMBL/GenBank/DDBJ whole genome shotgun (WGS) entry which is preliminary data.</text>
</comment>
<keyword evidence="2" id="KW-1185">Reference proteome</keyword>
<proteinExistence type="predicted"/>
<organism evidence="1 2">
    <name type="scientific">Rhodocollybia butyracea</name>
    <dbReference type="NCBI Taxonomy" id="206335"/>
    <lineage>
        <taxon>Eukaryota</taxon>
        <taxon>Fungi</taxon>
        <taxon>Dikarya</taxon>
        <taxon>Basidiomycota</taxon>
        <taxon>Agaricomycotina</taxon>
        <taxon>Agaricomycetes</taxon>
        <taxon>Agaricomycetidae</taxon>
        <taxon>Agaricales</taxon>
        <taxon>Marasmiineae</taxon>
        <taxon>Omphalotaceae</taxon>
        <taxon>Rhodocollybia</taxon>
    </lineage>
</organism>
<name>A0A9P5P8W1_9AGAR</name>